<accession>D4LCE8</accession>
<dbReference type="Pfam" id="PF02310">
    <property type="entry name" value="B12-binding"/>
    <property type="match status" value="1"/>
</dbReference>
<evidence type="ECO:0000256" key="2">
    <source>
        <dbReference type="ARBA" id="ARBA00022603"/>
    </source>
</evidence>
<dbReference type="GO" id="GO:0051539">
    <property type="term" value="F:4 iron, 4 sulfur cluster binding"/>
    <property type="evidence" value="ECO:0007669"/>
    <property type="project" value="UniProtKB-KW"/>
</dbReference>
<sequence length="446" mass="52715">MKEIRKVLLIHPEISRTKYNFAGVIDNEPLELEYIAALLREQGVDYAIWDGQVERISAAEKLKAYMPDLVYVCGRTRQERFMLEYCQAAKDLCGSVTVIGGLHAQQCYARMYQNCVDYILVSFDIFQLIQLIQGTPSEQLEDMCWRTEGDWHTATPKPFDIQRLPLPDRSYFLTHTDRYRYLELLPCAHVRTAYCCPYRCSFCSRNKLNCGVYTCRDIQDVVEEIARIPCENIYLVDDDFLVDEKRIRQFINLIRERQICKRYVCYGRADFIVRYPELMQQLKEIGFYYILTGLEALDDQHMTAYNKKCDMDCNTKAVEILHNVGIHMMGMFIADLDFTGKDFRSMYRWIKAHKLRHAAVSIFTPELDSPLYQQYADRILTEDPGDWDYLHVVAQPGRLSLRAYYFHYHVLLIRLFLRGWRDGIYDFVDYGYYIRSFVKNMFRFGG</sequence>
<gene>
    <name evidence="9" type="ordered locus">RUM_11450</name>
</gene>
<dbReference type="EMBL" id="FP929052">
    <property type="protein sequence ID" value="CBL17293.1"/>
    <property type="molecule type" value="Genomic_DNA"/>
</dbReference>
<keyword evidence="6" id="KW-0408">Iron</keyword>
<dbReference type="GO" id="GO:0005829">
    <property type="term" value="C:cytosol"/>
    <property type="evidence" value="ECO:0007669"/>
    <property type="project" value="TreeGrafter"/>
</dbReference>
<dbReference type="GO" id="GO:0046872">
    <property type="term" value="F:metal ion binding"/>
    <property type="evidence" value="ECO:0007669"/>
    <property type="project" value="UniProtKB-KW"/>
</dbReference>
<dbReference type="SFLD" id="SFLDS00029">
    <property type="entry name" value="Radical_SAM"/>
    <property type="match status" value="1"/>
</dbReference>
<dbReference type="InterPro" id="IPR058240">
    <property type="entry name" value="rSAM_sf"/>
</dbReference>
<evidence type="ECO:0000256" key="4">
    <source>
        <dbReference type="ARBA" id="ARBA00022691"/>
    </source>
</evidence>
<evidence type="ECO:0000313" key="9">
    <source>
        <dbReference type="EMBL" id="CBL17293.1"/>
    </source>
</evidence>
<dbReference type="HOGENOM" id="CLU_021572_7_0_9"/>
<dbReference type="InterPro" id="IPR006638">
    <property type="entry name" value="Elp3/MiaA/NifB-like_rSAM"/>
</dbReference>
<keyword evidence="10" id="KW-1185">Reference proteome</keyword>
<comment type="cofactor">
    <cofactor evidence="1">
        <name>[4Fe-4S] cluster</name>
        <dbReference type="ChEBI" id="CHEBI:49883"/>
    </cofactor>
</comment>
<reference evidence="9" key="1">
    <citation type="submission" date="2010-03" db="EMBL/GenBank/DDBJ databases">
        <title>The genome sequence of Ruminococcus sp. 18P13.</title>
        <authorList>
            <consortium name="metaHIT consortium -- http://www.metahit.eu/"/>
            <person name="Pajon A."/>
            <person name="Turner K."/>
            <person name="Parkhill J."/>
            <person name="Bernalier A."/>
        </authorList>
    </citation>
    <scope>NUCLEOTIDE SEQUENCE [LARGE SCALE GENOMIC DNA]</scope>
    <source>
        <strain evidence="9">Type strain: 18P13</strain>
    </source>
</reference>
<dbReference type="RefSeq" id="WP_015558200.1">
    <property type="nucleotide sequence ID" value="NC_021039.1"/>
</dbReference>
<evidence type="ECO:0000259" key="8">
    <source>
        <dbReference type="PROSITE" id="PS51918"/>
    </source>
</evidence>
<dbReference type="PROSITE" id="PS51918">
    <property type="entry name" value="RADICAL_SAM"/>
    <property type="match status" value="1"/>
</dbReference>
<dbReference type="Pfam" id="PF04055">
    <property type="entry name" value="Radical_SAM"/>
    <property type="match status" value="1"/>
</dbReference>
<evidence type="ECO:0000256" key="7">
    <source>
        <dbReference type="ARBA" id="ARBA00023014"/>
    </source>
</evidence>
<dbReference type="PANTHER" id="PTHR43409">
    <property type="entry name" value="ANAEROBIC MAGNESIUM-PROTOPORPHYRIN IX MONOMETHYL ESTER CYCLASE-RELATED"/>
    <property type="match status" value="1"/>
</dbReference>
<dbReference type="InterPro" id="IPR006158">
    <property type="entry name" value="Cobalamin-bd"/>
</dbReference>
<dbReference type="InterPro" id="IPR007197">
    <property type="entry name" value="rSAM"/>
</dbReference>
<reference evidence="9" key="2">
    <citation type="submission" date="2010-03" db="EMBL/GenBank/DDBJ databases">
        <authorList>
            <person name="Pajon A."/>
        </authorList>
    </citation>
    <scope>NUCLEOTIDE SEQUENCE</scope>
    <source>
        <strain evidence="9">Type strain: 18P13</strain>
    </source>
</reference>
<keyword evidence="3" id="KW-0808">Transferase</keyword>
<evidence type="ECO:0000256" key="3">
    <source>
        <dbReference type="ARBA" id="ARBA00022679"/>
    </source>
</evidence>
<organism evidence="9 10">
    <name type="scientific">Ruminococcus champanellensis (strain DSM 18848 / JCM 17042 / KCTC 15320 / 18P13)</name>
    <dbReference type="NCBI Taxonomy" id="213810"/>
    <lineage>
        <taxon>Bacteria</taxon>
        <taxon>Bacillati</taxon>
        <taxon>Bacillota</taxon>
        <taxon>Clostridia</taxon>
        <taxon>Eubacteriales</taxon>
        <taxon>Oscillospiraceae</taxon>
        <taxon>Ruminococcus</taxon>
    </lineage>
</organism>
<dbReference type="InterPro" id="IPR034466">
    <property type="entry name" value="Methyltransferase_Class_B"/>
</dbReference>
<dbReference type="SMART" id="SM00729">
    <property type="entry name" value="Elp3"/>
    <property type="match status" value="1"/>
</dbReference>
<dbReference type="SFLD" id="SFLDG01123">
    <property type="entry name" value="methyltransferase_(Class_B)"/>
    <property type="match status" value="1"/>
</dbReference>
<keyword evidence="7" id="KW-0411">Iron-sulfur</keyword>
<proteinExistence type="predicted"/>
<evidence type="ECO:0000256" key="1">
    <source>
        <dbReference type="ARBA" id="ARBA00001966"/>
    </source>
</evidence>
<protein>
    <submittedName>
        <fullName evidence="9">Fe-S oxidoreductase</fullName>
    </submittedName>
</protein>
<dbReference type="InterPro" id="IPR051198">
    <property type="entry name" value="BchE-like"/>
</dbReference>
<dbReference type="KEGG" id="rch:RUM_11450"/>
<evidence type="ECO:0000256" key="6">
    <source>
        <dbReference type="ARBA" id="ARBA00023004"/>
    </source>
</evidence>
<keyword evidence="4" id="KW-0949">S-adenosyl-L-methionine</keyword>
<dbReference type="SUPFAM" id="SSF102114">
    <property type="entry name" value="Radical SAM enzymes"/>
    <property type="match status" value="1"/>
</dbReference>
<dbReference type="Proteomes" id="UP000007054">
    <property type="component" value="Chromosome"/>
</dbReference>
<dbReference type="AlphaFoldDB" id="D4LCE8"/>
<dbReference type="STRING" id="213810.RUM_11450"/>
<evidence type="ECO:0000313" key="10">
    <source>
        <dbReference type="Proteomes" id="UP000007054"/>
    </source>
</evidence>
<dbReference type="PATRIC" id="fig|213810.4.peg.1044"/>
<keyword evidence="2" id="KW-0489">Methyltransferase</keyword>
<dbReference type="BioCyc" id="RCHA213810:RUM_RS05495-MONOMER"/>
<dbReference type="Gene3D" id="3.40.50.280">
    <property type="entry name" value="Cobalamin-binding domain"/>
    <property type="match status" value="1"/>
</dbReference>
<name>D4LCE8_RUMC1</name>
<dbReference type="GO" id="GO:0003824">
    <property type="term" value="F:catalytic activity"/>
    <property type="evidence" value="ECO:0007669"/>
    <property type="project" value="InterPro"/>
</dbReference>
<dbReference type="GO" id="GO:0031419">
    <property type="term" value="F:cobalamin binding"/>
    <property type="evidence" value="ECO:0007669"/>
    <property type="project" value="InterPro"/>
</dbReference>
<dbReference type="GeneID" id="83155890"/>
<dbReference type="PANTHER" id="PTHR43409:SF7">
    <property type="entry name" value="BLL1977 PROTEIN"/>
    <property type="match status" value="1"/>
</dbReference>
<evidence type="ECO:0000256" key="5">
    <source>
        <dbReference type="ARBA" id="ARBA00022723"/>
    </source>
</evidence>
<dbReference type="SFLD" id="SFLDG01082">
    <property type="entry name" value="B12-binding_domain_containing"/>
    <property type="match status" value="1"/>
</dbReference>
<dbReference type="InterPro" id="IPR013785">
    <property type="entry name" value="Aldolase_TIM"/>
</dbReference>
<feature type="domain" description="Radical SAM core" evidence="8">
    <location>
        <begin position="182"/>
        <end position="402"/>
    </location>
</feature>
<dbReference type="Gene3D" id="3.20.20.70">
    <property type="entry name" value="Aldolase class I"/>
    <property type="match status" value="1"/>
</dbReference>
<keyword evidence="5" id="KW-0479">Metal-binding</keyword>